<accession>A0AAC8Q137</accession>
<keyword evidence="4 7" id="KW-0560">Oxidoreductase</keyword>
<dbReference type="InterPro" id="IPR001128">
    <property type="entry name" value="Cyt_P450"/>
</dbReference>
<evidence type="ECO:0000256" key="5">
    <source>
        <dbReference type="ARBA" id="ARBA00023004"/>
    </source>
</evidence>
<dbReference type="EMBL" id="CP011509">
    <property type="protein sequence ID" value="AKI99053.1"/>
    <property type="molecule type" value="Genomic_DNA"/>
</dbReference>
<comment type="similarity">
    <text evidence="1 7">Belongs to the cytochrome P450 family.</text>
</comment>
<dbReference type="PANTHER" id="PTHR46696">
    <property type="entry name" value="P450, PUTATIVE (EUROFUNG)-RELATED"/>
    <property type="match status" value="1"/>
</dbReference>
<dbReference type="GO" id="GO:0004497">
    <property type="term" value="F:monooxygenase activity"/>
    <property type="evidence" value="ECO:0007669"/>
    <property type="project" value="UniProtKB-KW"/>
</dbReference>
<protein>
    <submittedName>
        <fullName evidence="9">Cytochrome P450 PksS</fullName>
    </submittedName>
    <submittedName>
        <fullName evidence="8">Cytochrome P450 hydroxylase</fullName>
    </submittedName>
</protein>
<dbReference type="GO" id="GO:0016705">
    <property type="term" value="F:oxidoreductase activity, acting on paired donors, with incorporation or reduction of molecular oxygen"/>
    <property type="evidence" value="ECO:0007669"/>
    <property type="project" value="InterPro"/>
</dbReference>
<dbReference type="Pfam" id="PF00067">
    <property type="entry name" value="p450"/>
    <property type="match status" value="1"/>
</dbReference>
<evidence type="ECO:0000313" key="10">
    <source>
        <dbReference type="Proteomes" id="UP000035579"/>
    </source>
</evidence>
<evidence type="ECO:0000256" key="6">
    <source>
        <dbReference type="ARBA" id="ARBA00023033"/>
    </source>
</evidence>
<reference evidence="9 11" key="2">
    <citation type="submission" date="2018-08" db="EMBL/GenBank/DDBJ databases">
        <title>Genomic Encyclopedia of Archaeal and Bacterial Type Strains, Phase II (KMG-II): from individual species to whole genera.</title>
        <authorList>
            <person name="Goeker M."/>
        </authorList>
    </citation>
    <scope>NUCLEOTIDE SEQUENCE [LARGE SCALE GENOMIC DNA]</scope>
    <source>
        <strain evidence="9 11">DSM 2261</strain>
    </source>
</reference>
<dbReference type="GO" id="GO:0005506">
    <property type="term" value="F:iron ion binding"/>
    <property type="evidence" value="ECO:0007669"/>
    <property type="project" value="InterPro"/>
</dbReference>
<keyword evidence="2 7" id="KW-0349">Heme</keyword>
<dbReference type="PRINTS" id="PR00359">
    <property type="entry name" value="BP450"/>
</dbReference>
<reference evidence="8 10" key="1">
    <citation type="submission" date="2015-05" db="EMBL/GenBank/DDBJ databases">
        <title>Genome assembly of Archangium gephyra DSM 2261.</title>
        <authorList>
            <person name="Sharma G."/>
            <person name="Subramanian S."/>
        </authorList>
    </citation>
    <scope>NUCLEOTIDE SEQUENCE [LARGE SCALE GENOMIC DNA]</scope>
    <source>
        <strain evidence="8 10">DSM 2261</strain>
    </source>
</reference>
<dbReference type="PANTHER" id="PTHR46696:SF1">
    <property type="entry name" value="CYTOCHROME P450 YJIB-RELATED"/>
    <property type="match status" value="1"/>
</dbReference>
<evidence type="ECO:0000256" key="2">
    <source>
        <dbReference type="ARBA" id="ARBA00022617"/>
    </source>
</evidence>
<dbReference type="InterPro" id="IPR036396">
    <property type="entry name" value="Cyt_P450_sf"/>
</dbReference>
<evidence type="ECO:0000313" key="11">
    <source>
        <dbReference type="Proteomes" id="UP000256345"/>
    </source>
</evidence>
<dbReference type="Proteomes" id="UP000035579">
    <property type="component" value="Chromosome"/>
</dbReference>
<keyword evidence="6 7" id="KW-0503">Monooxygenase</keyword>
<dbReference type="PRINTS" id="PR00385">
    <property type="entry name" value="P450"/>
</dbReference>
<keyword evidence="5 7" id="KW-0408">Iron</keyword>
<dbReference type="EMBL" id="QUMU01000006">
    <property type="protein sequence ID" value="REG30961.1"/>
    <property type="molecule type" value="Genomic_DNA"/>
</dbReference>
<evidence type="ECO:0000313" key="8">
    <source>
        <dbReference type="EMBL" id="AKI99053.1"/>
    </source>
</evidence>
<dbReference type="Proteomes" id="UP000256345">
    <property type="component" value="Unassembled WGS sequence"/>
</dbReference>
<keyword evidence="11" id="KW-1185">Reference proteome</keyword>
<evidence type="ECO:0000256" key="1">
    <source>
        <dbReference type="ARBA" id="ARBA00010617"/>
    </source>
</evidence>
<sequence length="413" mass="46833">MASAARKLQLNPVDPENLLNPVPFYKELRENDPVHWSDVVHGWFLTRHEDVMNGLRDSRLSADRGKVLEHQFQMMGLSPESIREVTDTFKRQMACKDGAAHLKPRRQTAAAFAPQVLDSWRPLIHRTLVTHLDKLRDRREADLVPELFYQMPPLVIAELLGITPEDRERLQQWGEAVTQLTSTGAAKNLMEVARQANEGQARINQFLTNLVEERRRAPGEDLISHMLRAQEQGGMTTEEVVANTSLLLAAGHLTTTDQLSNGLYELLTRPEQLALLRREPSLLKPAIEEMMRFAPPVPFVHRIAVDNIELRGRTIRKGDIVFLGLAAANHDPAAFKDAEYFDISRDPHQQKSMSFGFGPHHCLGAGLARRELEIAFSELVHRMPEMRLDAAKLPRIKCGGLLFRGFESLPVRW</sequence>
<dbReference type="InterPro" id="IPR017972">
    <property type="entry name" value="Cyt_P450_CS"/>
</dbReference>
<dbReference type="Gene3D" id="1.10.630.10">
    <property type="entry name" value="Cytochrome P450"/>
    <property type="match status" value="1"/>
</dbReference>
<dbReference type="KEGG" id="age:AA314_00680"/>
<gene>
    <name evidence="8" type="ORF">AA314_00680</name>
    <name evidence="9" type="ORF">ATI61_106431</name>
</gene>
<dbReference type="GO" id="GO:0020037">
    <property type="term" value="F:heme binding"/>
    <property type="evidence" value="ECO:0007669"/>
    <property type="project" value="InterPro"/>
</dbReference>
<dbReference type="SUPFAM" id="SSF48264">
    <property type="entry name" value="Cytochrome P450"/>
    <property type="match status" value="1"/>
</dbReference>
<name>A0AAC8Q137_9BACT</name>
<dbReference type="FunFam" id="1.10.630.10:FF:000018">
    <property type="entry name" value="Cytochrome P450 monooxygenase"/>
    <property type="match status" value="1"/>
</dbReference>
<evidence type="ECO:0000313" key="9">
    <source>
        <dbReference type="EMBL" id="REG30961.1"/>
    </source>
</evidence>
<evidence type="ECO:0000256" key="7">
    <source>
        <dbReference type="RuleBase" id="RU000461"/>
    </source>
</evidence>
<organism evidence="8 10">
    <name type="scientific">Archangium gephyra</name>
    <dbReference type="NCBI Taxonomy" id="48"/>
    <lineage>
        <taxon>Bacteria</taxon>
        <taxon>Pseudomonadati</taxon>
        <taxon>Myxococcota</taxon>
        <taxon>Myxococcia</taxon>
        <taxon>Myxococcales</taxon>
        <taxon>Cystobacterineae</taxon>
        <taxon>Archangiaceae</taxon>
        <taxon>Archangium</taxon>
    </lineage>
</organism>
<keyword evidence="3 7" id="KW-0479">Metal-binding</keyword>
<proteinExistence type="inferred from homology"/>
<dbReference type="PROSITE" id="PS00086">
    <property type="entry name" value="CYTOCHROME_P450"/>
    <property type="match status" value="1"/>
</dbReference>
<dbReference type="AlphaFoldDB" id="A0AAC8Q137"/>
<evidence type="ECO:0000256" key="3">
    <source>
        <dbReference type="ARBA" id="ARBA00022723"/>
    </source>
</evidence>
<dbReference type="RefSeq" id="WP_047854256.1">
    <property type="nucleotide sequence ID" value="NZ_CP011509.1"/>
</dbReference>
<dbReference type="CDD" id="cd20625">
    <property type="entry name" value="CYP164-like"/>
    <property type="match status" value="1"/>
</dbReference>
<dbReference type="InterPro" id="IPR002397">
    <property type="entry name" value="Cyt_P450_B"/>
</dbReference>
<evidence type="ECO:0000256" key="4">
    <source>
        <dbReference type="ARBA" id="ARBA00023002"/>
    </source>
</evidence>